<feature type="region of interest" description="Disordered" evidence="6">
    <location>
        <begin position="1"/>
        <end position="48"/>
    </location>
</feature>
<dbReference type="NCBIfam" id="TIGR01071">
    <property type="entry name" value="rplO_bact"/>
    <property type="match status" value="1"/>
</dbReference>
<dbReference type="InterPro" id="IPR036227">
    <property type="entry name" value="Ribosomal_uL15/eL18_sf"/>
</dbReference>
<dbReference type="Gene3D" id="3.100.10.10">
    <property type="match status" value="1"/>
</dbReference>
<dbReference type="InterPro" id="IPR021131">
    <property type="entry name" value="Ribosomal_uL15/eL18"/>
</dbReference>
<evidence type="ECO:0000256" key="3">
    <source>
        <dbReference type="ARBA" id="ARBA00023274"/>
    </source>
</evidence>
<protein>
    <recommendedName>
        <fullName evidence="4">Large ribosomal subunit protein uL15</fullName>
    </recommendedName>
</protein>
<proteinExistence type="inferred from homology"/>
<dbReference type="RefSeq" id="WP_177528762.1">
    <property type="nucleotide sequence ID" value="NZ_CBCSHE010000005.1"/>
</dbReference>
<keyword evidence="3 4" id="KW-0687">Ribonucleoprotein</keyword>
<dbReference type="KEGG" id="tper:IWA51_11695"/>
<evidence type="ECO:0000259" key="7">
    <source>
        <dbReference type="Pfam" id="PF00828"/>
    </source>
</evidence>
<dbReference type="PROSITE" id="PS00475">
    <property type="entry name" value="RIBOSOMAL_L15"/>
    <property type="match status" value="1"/>
</dbReference>
<dbReference type="GO" id="GO:0006412">
    <property type="term" value="P:translation"/>
    <property type="evidence" value="ECO:0007669"/>
    <property type="project" value="UniProtKB-UniRule"/>
</dbReference>
<sequence>MADFILTAPQGANKKKRIVGRGSSSGRGTTAGRGNKGQQSRSGGKTYVGFEGGQMPLYRRIARRGFSNYPFKKEYVCFNVVELEEKFADGETVNRESLRAKGLVGKVIDGVKILGNGDLKKKLNVEVEKVSASAKAKIEAAGGTVKVLVPAAETKTSEEAK</sequence>
<gene>
    <name evidence="4 8" type="primary">rplO</name>
    <name evidence="8" type="ORF">IWA51_11695</name>
</gene>
<dbReference type="GO" id="GO:0022625">
    <property type="term" value="C:cytosolic large ribosomal subunit"/>
    <property type="evidence" value="ECO:0007669"/>
    <property type="project" value="TreeGrafter"/>
</dbReference>
<accession>A0A7T3RD30</accession>
<dbReference type="SUPFAM" id="SSF52080">
    <property type="entry name" value="Ribosomal proteins L15p and L18e"/>
    <property type="match status" value="1"/>
</dbReference>
<dbReference type="AlphaFoldDB" id="A0A7T3RD30"/>
<keyword evidence="2 4" id="KW-0689">Ribosomal protein</keyword>
<evidence type="ECO:0000256" key="1">
    <source>
        <dbReference type="ARBA" id="ARBA00007320"/>
    </source>
</evidence>
<keyword evidence="4" id="KW-0694">RNA-binding</keyword>
<feature type="compositionally biased region" description="Gly residues" evidence="6">
    <location>
        <begin position="23"/>
        <end position="35"/>
    </location>
</feature>
<keyword evidence="9" id="KW-1185">Reference proteome</keyword>
<dbReference type="EMBL" id="CP064936">
    <property type="protein sequence ID" value="QQA00899.1"/>
    <property type="molecule type" value="Genomic_DNA"/>
</dbReference>
<evidence type="ECO:0000256" key="4">
    <source>
        <dbReference type="HAMAP-Rule" id="MF_01341"/>
    </source>
</evidence>
<evidence type="ECO:0000256" key="6">
    <source>
        <dbReference type="SAM" id="MobiDB-lite"/>
    </source>
</evidence>
<dbReference type="InterPro" id="IPR001196">
    <property type="entry name" value="Ribosomal_uL15_CS"/>
</dbReference>
<dbReference type="PANTHER" id="PTHR12934:SF11">
    <property type="entry name" value="LARGE RIBOSOMAL SUBUNIT PROTEIN UL15M"/>
    <property type="match status" value="1"/>
</dbReference>
<dbReference type="HAMAP" id="MF_01341">
    <property type="entry name" value="Ribosomal_uL15"/>
    <property type="match status" value="1"/>
</dbReference>
<dbReference type="Proteomes" id="UP000595224">
    <property type="component" value="Chromosome"/>
</dbReference>
<organism evidence="8 9">
    <name type="scientific">Treponema peruense</name>
    <dbReference type="NCBI Taxonomy" id="2787628"/>
    <lineage>
        <taxon>Bacteria</taxon>
        <taxon>Pseudomonadati</taxon>
        <taxon>Spirochaetota</taxon>
        <taxon>Spirochaetia</taxon>
        <taxon>Spirochaetales</taxon>
        <taxon>Treponemataceae</taxon>
        <taxon>Treponema</taxon>
    </lineage>
</organism>
<comment type="subunit">
    <text evidence="4">Part of the 50S ribosomal subunit.</text>
</comment>
<comment type="function">
    <text evidence="4">Binds to the 23S rRNA.</text>
</comment>
<name>A0A7T3RD30_9SPIR</name>
<reference evidence="8 9" key="1">
    <citation type="submission" date="2020-11" db="EMBL/GenBank/DDBJ databases">
        <title>Treponema Peruensis nv. sp., first commensal Treponema isolated from human feces.</title>
        <authorList>
            <person name="Belkhou C."/>
            <person name="Raes J."/>
        </authorList>
    </citation>
    <scope>NUCLEOTIDE SEQUENCE [LARGE SCALE GENOMIC DNA]</scope>
    <source>
        <strain evidence="8 9">RCC2812</strain>
    </source>
</reference>
<comment type="similarity">
    <text evidence="1 4 5">Belongs to the universal ribosomal protein uL15 family.</text>
</comment>
<dbReference type="GO" id="GO:0003735">
    <property type="term" value="F:structural constituent of ribosome"/>
    <property type="evidence" value="ECO:0007669"/>
    <property type="project" value="InterPro"/>
</dbReference>
<dbReference type="PANTHER" id="PTHR12934">
    <property type="entry name" value="50S RIBOSOMAL PROTEIN L15"/>
    <property type="match status" value="1"/>
</dbReference>
<evidence type="ECO:0000313" key="9">
    <source>
        <dbReference type="Proteomes" id="UP000595224"/>
    </source>
</evidence>
<dbReference type="GO" id="GO:0019843">
    <property type="term" value="F:rRNA binding"/>
    <property type="evidence" value="ECO:0007669"/>
    <property type="project" value="UniProtKB-UniRule"/>
</dbReference>
<dbReference type="InterPro" id="IPR030878">
    <property type="entry name" value="Ribosomal_uL15"/>
</dbReference>
<evidence type="ECO:0000256" key="2">
    <source>
        <dbReference type="ARBA" id="ARBA00022980"/>
    </source>
</evidence>
<dbReference type="InterPro" id="IPR005749">
    <property type="entry name" value="Ribosomal_uL15_bac-type"/>
</dbReference>
<evidence type="ECO:0000313" key="8">
    <source>
        <dbReference type="EMBL" id="QQA00899.1"/>
    </source>
</evidence>
<keyword evidence="4" id="KW-0699">rRNA-binding</keyword>
<evidence type="ECO:0000256" key="5">
    <source>
        <dbReference type="RuleBase" id="RU003888"/>
    </source>
</evidence>
<dbReference type="Pfam" id="PF00828">
    <property type="entry name" value="Ribosomal_L27A"/>
    <property type="match status" value="1"/>
</dbReference>
<feature type="domain" description="Large ribosomal subunit protein uL15/eL18" evidence="7">
    <location>
        <begin position="79"/>
        <end position="145"/>
    </location>
</feature>